<dbReference type="Pfam" id="PF01066">
    <property type="entry name" value="CDP-OH_P_transf"/>
    <property type="match status" value="1"/>
</dbReference>
<dbReference type="EC" id="2.7.8.5" evidence="6 18"/>
<organism evidence="21 22">
    <name type="scientific">Candidatus Pullichristensenella stercorigallinarum</name>
    <dbReference type="NCBI Taxonomy" id="2840909"/>
    <lineage>
        <taxon>Bacteria</taxon>
        <taxon>Bacillati</taxon>
        <taxon>Bacillota</taxon>
        <taxon>Clostridia</taxon>
        <taxon>Candidatus Pullichristensenella</taxon>
    </lineage>
</organism>
<keyword evidence="16" id="KW-1208">Phospholipid metabolism</keyword>
<evidence type="ECO:0000313" key="21">
    <source>
        <dbReference type="EMBL" id="HIQ81917.1"/>
    </source>
</evidence>
<dbReference type="AlphaFoldDB" id="A0A9D0ZKN5"/>
<comment type="subcellular location">
    <subcellularLocation>
        <location evidence="2">Cell membrane</location>
        <topology evidence="2">Multi-pass membrane protein</topology>
    </subcellularLocation>
</comment>
<accession>A0A9D0ZKN5</accession>
<feature type="transmembrane region" description="Helical" evidence="20">
    <location>
        <begin position="123"/>
        <end position="141"/>
    </location>
</feature>
<keyword evidence="12 20" id="KW-1133">Transmembrane helix</keyword>
<evidence type="ECO:0000256" key="11">
    <source>
        <dbReference type="ARBA" id="ARBA00022692"/>
    </source>
</evidence>
<evidence type="ECO:0000256" key="10">
    <source>
        <dbReference type="ARBA" id="ARBA00022679"/>
    </source>
</evidence>
<feature type="transmembrane region" description="Helical" evidence="20">
    <location>
        <begin position="153"/>
        <end position="175"/>
    </location>
</feature>
<evidence type="ECO:0000256" key="1">
    <source>
        <dbReference type="ARBA" id="ARBA00003973"/>
    </source>
</evidence>
<keyword evidence="11 20" id="KW-0812">Transmembrane</keyword>
<name>A0A9D0ZKN5_9FIRM</name>
<proteinExistence type="inferred from homology"/>
<evidence type="ECO:0000313" key="22">
    <source>
        <dbReference type="Proteomes" id="UP000824260"/>
    </source>
</evidence>
<evidence type="ECO:0000256" key="5">
    <source>
        <dbReference type="ARBA" id="ARBA00010441"/>
    </source>
</evidence>
<comment type="pathway">
    <text evidence="3">Phospholipid metabolism; phosphatidylglycerol biosynthesis; phosphatidylglycerol from CDP-diacylglycerol: step 1/2.</text>
</comment>
<dbReference type="PANTHER" id="PTHR14269:SF62">
    <property type="entry name" value="CDP-DIACYLGLYCEROL--GLYCEROL-3-PHOSPHATE 3-PHOSPHATIDYLTRANSFERASE 1, CHLOROPLASTIC"/>
    <property type="match status" value="1"/>
</dbReference>
<evidence type="ECO:0000256" key="14">
    <source>
        <dbReference type="ARBA" id="ARBA00023136"/>
    </source>
</evidence>
<feature type="transmembrane region" description="Helical" evidence="20">
    <location>
        <begin position="71"/>
        <end position="95"/>
    </location>
</feature>
<dbReference type="EMBL" id="DVFZ01000025">
    <property type="protein sequence ID" value="HIQ81917.1"/>
    <property type="molecule type" value="Genomic_DNA"/>
</dbReference>
<dbReference type="Proteomes" id="UP000824260">
    <property type="component" value="Unassembled WGS sequence"/>
</dbReference>
<dbReference type="InterPro" id="IPR004570">
    <property type="entry name" value="Phosphatidylglycerol_P_synth"/>
</dbReference>
<keyword evidence="13" id="KW-0443">Lipid metabolism</keyword>
<evidence type="ECO:0000256" key="6">
    <source>
        <dbReference type="ARBA" id="ARBA00013170"/>
    </source>
</evidence>
<dbReference type="GO" id="GO:0046474">
    <property type="term" value="P:glycerophospholipid biosynthetic process"/>
    <property type="evidence" value="ECO:0007669"/>
    <property type="project" value="TreeGrafter"/>
</dbReference>
<reference evidence="21" key="2">
    <citation type="journal article" date="2021" name="PeerJ">
        <title>Extensive microbial diversity within the chicken gut microbiome revealed by metagenomics and culture.</title>
        <authorList>
            <person name="Gilroy R."/>
            <person name="Ravi A."/>
            <person name="Getino M."/>
            <person name="Pursley I."/>
            <person name="Horton D.L."/>
            <person name="Alikhan N.F."/>
            <person name="Baker D."/>
            <person name="Gharbi K."/>
            <person name="Hall N."/>
            <person name="Watson M."/>
            <person name="Adriaenssens E.M."/>
            <person name="Foster-Nyarko E."/>
            <person name="Jarju S."/>
            <person name="Secka A."/>
            <person name="Antonio M."/>
            <person name="Oren A."/>
            <person name="Chaudhuri R.R."/>
            <person name="La Ragione R."/>
            <person name="Hildebrand F."/>
            <person name="Pallen M.J."/>
        </authorList>
    </citation>
    <scope>NUCLEOTIDE SEQUENCE</scope>
    <source>
        <strain evidence="21">ChiSjej6B24-2974</strain>
    </source>
</reference>
<dbReference type="GO" id="GO:0005886">
    <property type="term" value="C:plasma membrane"/>
    <property type="evidence" value="ECO:0007669"/>
    <property type="project" value="UniProtKB-SubCell"/>
</dbReference>
<dbReference type="GO" id="GO:0008444">
    <property type="term" value="F:CDP-diacylglycerol-glycerol-3-phosphate 3-phosphatidyltransferase activity"/>
    <property type="evidence" value="ECO:0007669"/>
    <property type="project" value="UniProtKB-UniRule"/>
</dbReference>
<dbReference type="InterPro" id="IPR050324">
    <property type="entry name" value="CDP-alcohol_PTase-I"/>
</dbReference>
<evidence type="ECO:0000256" key="20">
    <source>
        <dbReference type="SAM" id="Phobius"/>
    </source>
</evidence>
<dbReference type="InterPro" id="IPR043130">
    <property type="entry name" value="CDP-OH_PTrfase_TM_dom"/>
</dbReference>
<gene>
    <name evidence="21" type="primary">pgsA</name>
    <name evidence="21" type="ORF">IAA52_02315</name>
</gene>
<evidence type="ECO:0000256" key="12">
    <source>
        <dbReference type="ARBA" id="ARBA00022989"/>
    </source>
</evidence>
<evidence type="ECO:0000256" key="15">
    <source>
        <dbReference type="ARBA" id="ARBA00023209"/>
    </source>
</evidence>
<comment type="similarity">
    <text evidence="5 19">Belongs to the CDP-alcohol phosphatidyltransferase class-I family.</text>
</comment>
<sequence length="184" mass="19897">MNLPNKLTILRACMIPVFVVLALQTPLWAQIAAAAVFALASFTDYLDGHIARKHNLVTNFGKFMDPIADKLLVMSAFVVLVGQGRMPSWACIIVLGREFVISGFRLVAADAGRVIAAGPLGKIKTVTQMAAVLLLLLLSPVSGEPLLGQGGKVFADVVMYISTFFSLISCVDYIVRNRDCLKDK</sequence>
<keyword evidence="14 20" id="KW-0472">Membrane</keyword>
<evidence type="ECO:0000256" key="16">
    <source>
        <dbReference type="ARBA" id="ARBA00023264"/>
    </source>
</evidence>
<dbReference type="InterPro" id="IPR000462">
    <property type="entry name" value="CDP-OH_P_trans"/>
</dbReference>
<keyword evidence="10 19" id="KW-0808">Transferase</keyword>
<comment type="catalytic activity">
    <reaction evidence="17">
        <text>a CDP-1,2-diacyl-sn-glycerol + sn-glycerol 3-phosphate = a 1,2-diacyl-sn-glycero-3-phospho-(1'-sn-glycero-3'-phosphate) + CMP + H(+)</text>
        <dbReference type="Rhea" id="RHEA:12593"/>
        <dbReference type="ChEBI" id="CHEBI:15378"/>
        <dbReference type="ChEBI" id="CHEBI:57597"/>
        <dbReference type="ChEBI" id="CHEBI:58332"/>
        <dbReference type="ChEBI" id="CHEBI:60110"/>
        <dbReference type="ChEBI" id="CHEBI:60377"/>
        <dbReference type="EC" id="2.7.8.5"/>
    </reaction>
</comment>
<evidence type="ECO:0000256" key="18">
    <source>
        <dbReference type="NCBIfam" id="TIGR00560"/>
    </source>
</evidence>
<dbReference type="FunFam" id="1.20.120.1760:FF:000004">
    <property type="entry name" value="CDP-diacylglycerol--glycerol-3-phosphate 3-phosphatidyltransferase"/>
    <property type="match status" value="1"/>
</dbReference>
<evidence type="ECO:0000256" key="19">
    <source>
        <dbReference type="RuleBase" id="RU003750"/>
    </source>
</evidence>
<dbReference type="InterPro" id="IPR048254">
    <property type="entry name" value="CDP_ALCOHOL_P_TRANSF_CS"/>
</dbReference>
<evidence type="ECO:0000256" key="13">
    <source>
        <dbReference type="ARBA" id="ARBA00023098"/>
    </source>
</evidence>
<keyword evidence="9" id="KW-0444">Lipid biosynthesis</keyword>
<evidence type="ECO:0000256" key="3">
    <source>
        <dbReference type="ARBA" id="ARBA00005042"/>
    </source>
</evidence>
<dbReference type="Gene3D" id="1.20.120.1760">
    <property type="match status" value="1"/>
</dbReference>
<comment type="function">
    <text evidence="1">This protein catalyzes the committed step to the synthesis of the acidic phospholipids.</text>
</comment>
<dbReference type="NCBIfam" id="TIGR00560">
    <property type="entry name" value="pgsA"/>
    <property type="match status" value="1"/>
</dbReference>
<evidence type="ECO:0000256" key="9">
    <source>
        <dbReference type="ARBA" id="ARBA00022516"/>
    </source>
</evidence>
<evidence type="ECO:0000256" key="17">
    <source>
        <dbReference type="ARBA" id="ARBA00048586"/>
    </source>
</evidence>
<dbReference type="PIRSF" id="PIRSF000847">
    <property type="entry name" value="Phos_ph_gly_syn"/>
    <property type="match status" value="1"/>
</dbReference>
<evidence type="ECO:0000256" key="7">
    <source>
        <dbReference type="ARBA" id="ARBA00014944"/>
    </source>
</evidence>
<dbReference type="PANTHER" id="PTHR14269">
    <property type="entry name" value="CDP-DIACYLGLYCEROL--GLYCEROL-3-PHOSPHATE 3-PHOSPHATIDYLTRANSFERASE-RELATED"/>
    <property type="match status" value="1"/>
</dbReference>
<reference evidence="21" key="1">
    <citation type="submission" date="2020-10" db="EMBL/GenBank/DDBJ databases">
        <authorList>
            <person name="Gilroy R."/>
        </authorList>
    </citation>
    <scope>NUCLEOTIDE SEQUENCE</scope>
    <source>
        <strain evidence="21">ChiSjej6B24-2974</strain>
    </source>
</reference>
<comment type="pathway">
    <text evidence="4">Lipid metabolism.</text>
</comment>
<dbReference type="PROSITE" id="PS00379">
    <property type="entry name" value="CDP_ALCOHOL_P_TRANSF"/>
    <property type="match status" value="1"/>
</dbReference>
<evidence type="ECO:0000256" key="8">
    <source>
        <dbReference type="ARBA" id="ARBA00022475"/>
    </source>
</evidence>
<comment type="caution">
    <text evidence="21">The sequence shown here is derived from an EMBL/GenBank/DDBJ whole genome shotgun (WGS) entry which is preliminary data.</text>
</comment>
<evidence type="ECO:0000256" key="4">
    <source>
        <dbReference type="ARBA" id="ARBA00005189"/>
    </source>
</evidence>
<keyword evidence="8" id="KW-1003">Cell membrane</keyword>
<evidence type="ECO:0000256" key="2">
    <source>
        <dbReference type="ARBA" id="ARBA00004651"/>
    </source>
</evidence>
<protein>
    <recommendedName>
        <fullName evidence="7 18">CDP-diacylglycerol--glycerol-3-phosphate 3-phosphatidyltransferase</fullName>
        <ecNumber evidence="6 18">2.7.8.5</ecNumber>
    </recommendedName>
</protein>
<keyword evidence="15" id="KW-0594">Phospholipid biosynthesis</keyword>